<dbReference type="AlphaFoldDB" id="A0A9P6DR20"/>
<comment type="caution">
    <text evidence="13">The sequence shown here is derived from an EMBL/GenBank/DDBJ whole genome shotgun (WGS) entry which is preliminary data.</text>
</comment>
<keyword evidence="14" id="KW-1185">Reference proteome</keyword>
<evidence type="ECO:0000256" key="9">
    <source>
        <dbReference type="ARBA" id="ARBA00023136"/>
    </source>
</evidence>
<evidence type="ECO:0000313" key="14">
    <source>
        <dbReference type="Proteomes" id="UP000886523"/>
    </source>
</evidence>
<gene>
    <name evidence="11" type="primary">ALG14</name>
    <name evidence="13" type="ORF">BS47DRAFT_1377798</name>
</gene>
<dbReference type="GO" id="GO:0004577">
    <property type="term" value="F:N-acetylglucosaminyldiphosphodolichol N-acetylglucosaminyltransferase activity"/>
    <property type="evidence" value="ECO:0007669"/>
    <property type="project" value="TreeGrafter"/>
</dbReference>
<comment type="subunit">
    <text evidence="4 11">Heterodimer with ALG13 to form a functional enzyme.</text>
</comment>
<protein>
    <recommendedName>
        <fullName evidence="5 11">UDP-N-acetylglucosamine transferase subunit ALG14</fullName>
    </recommendedName>
    <alternativeName>
        <fullName evidence="10 11">Asparagine-linked glycosylation protein 14</fullName>
    </alternativeName>
</protein>
<comment type="function">
    <text evidence="11">Involved in protein N-glycosylation. Essential for the second step of the dolichol-linked oligosaccharide pathway. Anchors the catalytic subunit ALG13 to the ER.</text>
</comment>
<evidence type="ECO:0000256" key="11">
    <source>
        <dbReference type="RuleBase" id="RU362127"/>
    </source>
</evidence>
<reference evidence="13" key="1">
    <citation type="journal article" date="2020" name="Nat. Commun.">
        <title>Large-scale genome sequencing of mycorrhizal fungi provides insights into the early evolution of symbiotic traits.</title>
        <authorList>
            <person name="Miyauchi S."/>
            <person name="Kiss E."/>
            <person name="Kuo A."/>
            <person name="Drula E."/>
            <person name="Kohler A."/>
            <person name="Sanchez-Garcia M."/>
            <person name="Morin E."/>
            <person name="Andreopoulos B."/>
            <person name="Barry K.W."/>
            <person name="Bonito G."/>
            <person name="Buee M."/>
            <person name="Carver A."/>
            <person name="Chen C."/>
            <person name="Cichocki N."/>
            <person name="Clum A."/>
            <person name="Culley D."/>
            <person name="Crous P.W."/>
            <person name="Fauchery L."/>
            <person name="Girlanda M."/>
            <person name="Hayes R.D."/>
            <person name="Keri Z."/>
            <person name="LaButti K."/>
            <person name="Lipzen A."/>
            <person name="Lombard V."/>
            <person name="Magnuson J."/>
            <person name="Maillard F."/>
            <person name="Murat C."/>
            <person name="Nolan M."/>
            <person name="Ohm R.A."/>
            <person name="Pangilinan J."/>
            <person name="Pereira M.F."/>
            <person name="Perotto S."/>
            <person name="Peter M."/>
            <person name="Pfister S."/>
            <person name="Riley R."/>
            <person name="Sitrit Y."/>
            <person name="Stielow J.B."/>
            <person name="Szollosi G."/>
            <person name="Zifcakova L."/>
            <person name="Stursova M."/>
            <person name="Spatafora J.W."/>
            <person name="Tedersoo L."/>
            <person name="Vaario L.M."/>
            <person name="Yamada A."/>
            <person name="Yan M."/>
            <person name="Wang P."/>
            <person name="Xu J."/>
            <person name="Bruns T."/>
            <person name="Baldrian P."/>
            <person name="Vilgalys R."/>
            <person name="Dunand C."/>
            <person name="Henrissat B."/>
            <person name="Grigoriev I.V."/>
            <person name="Hibbett D."/>
            <person name="Nagy L.G."/>
            <person name="Martin F.M."/>
        </authorList>
    </citation>
    <scope>NUCLEOTIDE SEQUENCE</scope>
    <source>
        <strain evidence="13">UP504</strain>
    </source>
</reference>
<dbReference type="PANTHER" id="PTHR12154">
    <property type="entry name" value="GLYCOSYL TRANSFERASE-RELATED"/>
    <property type="match status" value="1"/>
</dbReference>
<evidence type="ECO:0000256" key="1">
    <source>
        <dbReference type="ARBA" id="ARBA00004389"/>
    </source>
</evidence>
<dbReference type="Proteomes" id="UP000886523">
    <property type="component" value="Unassembled WGS sequence"/>
</dbReference>
<evidence type="ECO:0000256" key="8">
    <source>
        <dbReference type="ARBA" id="ARBA00022989"/>
    </source>
</evidence>
<evidence type="ECO:0000256" key="4">
    <source>
        <dbReference type="ARBA" id="ARBA00011335"/>
    </source>
</evidence>
<proteinExistence type="inferred from homology"/>
<feature type="signal peptide" evidence="12">
    <location>
        <begin position="1"/>
        <end position="19"/>
    </location>
</feature>
<dbReference type="GO" id="GO:0043541">
    <property type="term" value="C:UDP-N-acetylglucosamine transferase complex"/>
    <property type="evidence" value="ECO:0007669"/>
    <property type="project" value="TreeGrafter"/>
</dbReference>
<dbReference type="OrthoDB" id="17098at2759"/>
<dbReference type="EMBL" id="MU129067">
    <property type="protein sequence ID" value="KAF9507999.1"/>
    <property type="molecule type" value="Genomic_DNA"/>
</dbReference>
<evidence type="ECO:0000256" key="7">
    <source>
        <dbReference type="ARBA" id="ARBA00022824"/>
    </source>
</evidence>
<keyword evidence="12" id="KW-0732">Signal</keyword>
<keyword evidence="6" id="KW-0812">Transmembrane</keyword>
<feature type="chain" id="PRO_5040133886" description="UDP-N-acetylglucosamine transferase subunit ALG14" evidence="12">
    <location>
        <begin position="20"/>
        <end position="187"/>
    </location>
</feature>
<name>A0A9P6DR20_9AGAM</name>
<comment type="subcellular location">
    <subcellularLocation>
        <location evidence="1 11">Endoplasmic reticulum membrane</location>
        <topology evidence="1 11">Single-pass membrane protein</topology>
    </subcellularLocation>
    <subcellularLocation>
        <location evidence="2">Nucleus membrane</location>
        <topology evidence="2">Single-pass membrane protein</topology>
    </subcellularLocation>
</comment>
<dbReference type="GO" id="GO:0031965">
    <property type="term" value="C:nuclear membrane"/>
    <property type="evidence" value="ECO:0007669"/>
    <property type="project" value="UniProtKB-SubCell"/>
</dbReference>
<comment type="similarity">
    <text evidence="3 11">Belongs to the ALG14 family.</text>
</comment>
<dbReference type="GO" id="GO:0006488">
    <property type="term" value="P:dolichol-linked oligosaccharide biosynthetic process"/>
    <property type="evidence" value="ECO:0007669"/>
    <property type="project" value="InterPro"/>
</dbReference>
<evidence type="ECO:0000256" key="3">
    <source>
        <dbReference type="ARBA" id="ARBA00009731"/>
    </source>
</evidence>
<evidence type="ECO:0000256" key="6">
    <source>
        <dbReference type="ARBA" id="ARBA00022692"/>
    </source>
</evidence>
<evidence type="ECO:0000313" key="13">
    <source>
        <dbReference type="EMBL" id="KAF9507999.1"/>
    </source>
</evidence>
<evidence type="ECO:0000256" key="5">
    <source>
        <dbReference type="ARBA" id="ARBA00017467"/>
    </source>
</evidence>
<keyword evidence="7 11" id="KW-0256">Endoplasmic reticulum</keyword>
<keyword evidence="8" id="KW-1133">Transmembrane helix</keyword>
<evidence type="ECO:0000256" key="12">
    <source>
        <dbReference type="SAM" id="SignalP"/>
    </source>
</evidence>
<organism evidence="13 14">
    <name type="scientific">Hydnum rufescens UP504</name>
    <dbReference type="NCBI Taxonomy" id="1448309"/>
    <lineage>
        <taxon>Eukaryota</taxon>
        <taxon>Fungi</taxon>
        <taxon>Dikarya</taxon>
        <taxon>Basidiomycota</taxon>
        <taxon>Agaricomycotina</taxon>
        <taxon>Agaricomycetes</taxon>
        <taxon>Cantharellales</taxon>
        <taxon>Hydnaceae</taxon>
        <taxon>Hydnum</taxon>
    </lineage>
</organism>
<dbReference type="InterPro" id="IPR013969">
    <property type="entry name" value="Oligosacch_biosynth_Alg14"/>
</dbReference>
<accession>A0A9P6DR20</accession>
<dbReference type="PANTHER" id="PTHR12154:SF4">
    <property type="entry name" value="UDP-N-ACETYLGLUCOSAMINE TRANSFERASE SUBUNIT ALG14 HOMOLOG"/>
    <property type="match status" value="1"/>
</dbReference>
<sequence>MWLFVLSLFIVVFCLRVYTILPKEGRSARRNAKRRPVDTCSLAVFLGSGGHTGEAILLLSSLDFTRYTPRTYIISEGTHLAPRKLSTLKPADMRTIPIMEITQLYSSLVPDVPALRRQPFADVLILNGPGTFPRLPSPRLIYVESFARVKKLSLSGKLLRPFVDRFLSQWPAPIQDRGRGECTGWLV</sequence>
<keyword evidence="9" id="KW-0472">Membrane</keyword>
<evidence type="ECO:0000256" key="2">
    <source>
        <dbReference type="ARBA" id="ARBA00004590"/>
    </source>
</evidence>
<dbReference type="Pfam" id="PF08660">
    <property type="entry name" value="Alg14"/>
    <property type="match status" value="1"/>
</dbReference>
<evidence type="ECO:0000256" key="10">
    <source>
        <dbReference type="ARBA" id="ARBA00032062"/>
    </source>
</evidence>